<gene>
    <name evidence="1" type="ORF">HU200_056209</name>
</gene>
<accession>A0A835AHQ1</accession>
<dbReference type="EMBL" id="JACEFO010002380">
    <property type="protein sequence ID" value="KAF8662609.1"/>
    <property type="molecule type" value="Genomic_DNA"/>
</dbReference>
<dbReference type="AlphaFoldDB" id="A0A835AHQ1"/>
<evidence type="ECO:0000313" key="2">
    <source>
        <dbReference type="Proteomes" id="UP000636709"/>
    </source>
</evidence>
<name>A0A835AHQ1_9POAL</name>
<protein>
    <submittedName>
        <fullName evidence="1">Uncharacterized protein</fullName>
    </submittedName>
</protein>
<dbReference type="Proteomes" id="UP000636709">
    <property type="component" value="Unassembled WGS sequence"/>
</dbReference>
<keyword evidence="2" id="KW-1185">Reference proteome</keyword>
<dbReference type="OrthoDB" id="716025at2759"/>
<sequence length="75" mass="8081">MVASPGNPTAKHVKIPREANKTAHRLATQAKQLGHGSGTCLFTCNNLEHRQSCPVRQALVHIQSSEYSVASVTCL</sequence>
<evidence type="ECO:0000313" key="1">
    <source>
        <dbReference type="EMBL" id="KAF8662609.1"/>
    </source>
</evidence>
<comment type="caution">
    <text evidence="1">The sequence shown here is derived from an EMBL/GenBank/DDBJ whole genome shotgun (WGS) entry which is preliminary data.</text>
</comment>
<organism evidence="1 2">
    <name type="scientific">Digitaria exilis</name>
    <dbReference type="NCBI Taxonomy" id="1010633"/>
    <lineage>
        <taxon>Eukaryota</taxon>
        <taxon>Viridiplantae</taxon>
        <taxon>Streptophyta</taxon>
        <taxon>Embryophyta</taxon>
        <taxon>Tracheophyta</taxon>
        <taxon>Spermatophyta</taxon>
        <taxon>Magnoliopsida</taxon>
        <taxon>Liliopsida</taxon>
        <taxon>Poales</taxon>
        <taxon>Poaceae</taxon>
        <taxon>PACMAD clade</taxon>
        <taxon>Panicoideae</taxon>
        <taxon>Panicodae</taxon>
        <taxon>Paniceae</taxon>
        <taxon>Anthephorinae</taxon>
        <taxon>Digitaria</taxon>
    </lineage>
</organism>
<proteinExistence type="predicted"/>
<reference evidence="1" key="1">
    <citation type="submission" date="2020-07" db="EMBL/GenBank/DDBJ databases">
        <title>Genome sequence and genetic diversity analysis of an under-domesticated orphan crop, white fonio (Digitaria exilis).</title>
        <authorList>
            <person name="Bennetzen J.L."/>
            <person name="Chen S."/>
            <person name="Ma X."/>
            <person name="Wang X."/>
            <person name="Yssel A.E.J."/>
            <person name="Chaluvadi S.R."/>
            <person name="Johnson M."/>
            <person name="Gangashetty P."/>
            <person name="Hamidou F."/>
            <person name="Sanogo M.D."/>
            <person name="Zwaenepoel A."/>
            <person name="Wallace J."/>
            <person name="Van De Peer Y."/>
            <person name="Van Deynze A."/>
        </authorList>
    </citation>
    <scope>NUCLEOTIDE SEQUENCE</scope>
    <source>
        <tissue evidence="1">Leaves</tissue>
    </source>
</reference>